<organism evidence="8 9">
    <name type="scientific">Allomyces macrogynus (strain ATCC 38327)</name>
    <name type="common">Allomyces javanicus var. macrogynus</name>
    <dbReference type="NCBI Taxonomy" id="578462"/>
    <lineage>
        <taxon>Eukaryota</taxon>
        <taxon>Fungi</taxon>
        <taxon>Fungi incertae sedis</taxon>
        <taxon>Blastocladiomycota</taxon>
        <taxon>Blastocladiomycetes</taxon>
        <taxon>Blastocladiales</taxon>
        <taxon>Blastocladiaceae</taxon>
        <taxon>Allomyces</taxon>
    </lineage>
</organism>
<keyword evidence="9" id="KW-1185">Reference proteome</keyword>
<evidence type="ECO:0000256" key="2">
    <source>
        <dbReference type="ARBA" id="ARBA00006073"/>
    </source>
</evidence>
<evidence type="ECO:0000259" key="7">
    <source>
        <dbReference type="SMART" id="SM00916"/>
    </source>
</evidence>
<dbReference type="OMA" id="ISKWIDL"/>
<evidence type="ECO:0000313" key="9">
    <source>
        <dbReference type="Proteomes" id="UP000054350"/>
    </source>
</evidence>
<evidence type="ECO:0000256" key="5">
    <source>
        <dbReference type="ARBA" id="ARBA00023274"/>
    </source>
</evidence>
<dbReference type="SUPFAM" id="SSF52833">
    <property type="entry name" value="Thioredoxin-like"/>
    <property type="match status" value="1"/>
</dbReference>
<sequence>MPPRPPLPIPVFKNGVGMFVPQIKRIVFNYCERSGSSRGLIDFFQRDLKQFAEAHPHVEMVVHPRPSKHPLVKGTFISGRQKVLCVKNMSSKEIQEHIKLLTEAADAHAKPAIKGGVVSSTPAVRGIWSPFKQI</sequence>
<protein>
    <recommendedName>
        <fullName evidence="6">Large ribosomal subunit protein mL43</fullName>
    </recommendedName>
</protein>
<dbReference type="InterPro" id="IPR007741">
    <property type="entry name" value="Ribosomal_mL43/mS25/NADH_DH"/>
</dbReference>
<dbReference type="OrthoDB" id="88at2759"/>
<keyword evidence="3" id="KW-0689">Ribosomal protein</keyword>
<comment type="subcellular location">
    <subcellularLocation>
        <location evidence="1">Mitochondrion</location>
    </subcellularLocation>
</comment>
<comment type="similarity">
    <text evidence="2">Belongs to the mitochondrion-specific ribosomal protein mL43 family.</text>
</comment>
<evidence type="ECO:0000256" key="3">
    <source>
        <dbReference type="ARBA" id="ARBA00022980"/>
    </source>
</evidence>
<reference evidence="9" key="2">
    <citation type="submission" date="2009-11" db="EMBL/GenBank/DDBJ databases">
        <title>The Genome Sequence of Allomyces macrogynus strain ATCC 38327.</title>
        <authorList>
            <consortium name="The Broad Institute Genome Sequencing Platform"/>
            <person name="Russ C."/>
            <person name="Cuomo C."/>
            <person name="Shea T."/>
            <person name="Young S.K."/>
            <person name="Zeng Q."/>
            <person name="Koehrsen M."/>
            <person name="Haas B."/>
            <person name="Borodovsky M."/>
            <person name="Guigo R."/>
            <person name="Alvarado L."/>
            <person name="Berlin A."/>
            <person name="Borenstein D."/>
            <person name="Chen Z."/>
            <person name="Engels R."/>
            <person name="Freedman E."/>
            <person name="Gellesch M."/>
            <person name="Goldberg J."/>
            <person name="Griggs A."/>
            <person name="Gujja S."/>
            <person name="Heiman D."/>
            <person name="Hepburn T."/>
            <person name="Howarth C."/>
            <person name="Jen D."/>
            <person name="Larson L."/>
            <person name="Lewis B."/>
            <person name="Mehta T."/>
            <person name="Park D."/>
            <person name="Pearson M."/>
            <person name="Roberts A."/>
            <person name="Saif S."/>
            <person name="Shenoy N."/>
            <person name="Sisk P."/>
            <person name="Stolte C."/>
            <person name="Sykes S."/>
            <person name="Walk T."/>
            <person name="White J."/>
            <person name="Yandava C."/>
            <person name="Burger G."/>
            <person name="Gray M.W."/>
            <person name="Holland P.W.H."/>
            <person name="King N."/>
            <person name="Lang F.B.F."/>
            <person name="Roger A.J."/>
            <person name="Ruiz-Trillo I."/>
            <person name="Lander E."/>
            <person name="Nusbaum C."/>
        </authorList>
    </citation>
    <scope>NUCLEOTIDE SEQUENCE [LARGE SCALE GENOMIC DNA]</scope>
    <source>
        <strain evidence="9">ATCC 38327</strain>
    </source>
</reference>
<proteinExistence type="inferred from homology"/>
<feature type="domain" description="Ribosomal protein/NADH dehydrogenase" evidence="7">
    <location>
        <begin position="32"/>
        <end position="105"/>
    </location>
</feature>
<dbReference type="STRING" id="578462.A0A0L0TBD7"/>
<dbReference type="GO" id="GO:0005762">
    <property type="term" value="C:mitochondrial large ribosomal subunit"/>
    <property type="evidence" value="ECO:0007669"/>
    <property type="project" value="TreeGrafter"/>
</dbReference>
<reference evidence="8 9" key="1">
    <citation type="submission" date="2009-11" db="EMBL/GenBank/DDBJ databases">
        <title>Annotation of Allomyces macrogynus ATCC 38327.</title>
        <authorList>
            <consortium name="The Broad Institute Genome Sequencing Platform"/>
            <person name="Russ C."/>
            <person name="Cuomo C."/>
            <person name="Burger G."/>
            <person name="Gray M.W."/>
            <person name="Holland P.W.H."/>
            <person name="King N."/>
            <person name="Lang F.B.F."/>
            <person name="Roger A.J."/>
            <person name="Ruiz-Trillo I."/>
            <person name="Young S.K."/>
            <person name="Zeng Q."/>
            <person name="Gargeya S."/>
            <person name="Fitzgerald M."/>
            <person name="Haas B."/>
            <person name="Abouelleil A."/>
            <person name="Alvarado L."/>
            <person name="Arachchi H.M."/>
            <person name="Berlin A."/>
            <person name="Chapman S.B."/>
            <person name="Gearin G."/>
            <person name="Goldberg J."/>
            <person name="Griggs A."/>
            <person name="Gujja S."/>
            <person name="Hansen M."/>
            <person name="Heiman D."/>
            <person name="Howarth C."/>
            <person name="Larimer J."/>
            <person name="Lui A."/>
            <person name="MacDonald P.J.P."/>
            <person name="McCowen C."/>
            <person name="Montmayeur A."/>
            <person name="Murphy C."/>
            <person name="Neiman D."/>
            <person name="Pearson M."/>
            <person name="Priest M."/>
            <person name="Roberts A."/>
            <person name="Saif S."/>
            <person name="Shea T."/>
            <person name="Sisk P."/>
            <person name="Stolte C."/>
            <person name="Sykes S."/>
            <person name="Wortman J."/>
            <person name="Nusbaum C."/>
            <person name="Birren B."/>
        </authorList>
    </citation>
    <scope>NUCLEOTIDE SEQUENCE [LARGE SCALE GENOMIC DNA]</scope>
    <source>
        <strain evidence="8 9">ATCC 38327</strain>
    </source>
</reference>
<dbReference type="AlphaFoldDB" id="A0A0L0TBD7"/>
<evidence type="ECO:0000256" key="1">
    <source>
        <dbReference type="ARBA" id="ARBA00004173"/>
    </source>
</evidence>
<keyword evidence="4" id="KW-0496">Mitochondrion</keyword>
<dbReference type="eggNOG" id="KOG3445">
    <property type="taxonomic scope" value="Eukaryota"/>
</dbReference>
<dbReference type="Pfam" id="PF05047">
    <property type="entry name" value="L51_S25_CI-B8"/>
    <property type="match status" value="1"/>
</dbReference>
<dbReference type="GO" id="GO:0032543">
    <property type="term" value="P:mitochondrial translation"/>
    <property type="evidence" value="ECO:0007669"/>
    <property type="project" value="InterPro"/>
</dbReference>
<keyword evidence="5" id="KW-0687">Ribonucleoprotein</keyword>
<name>A0A0L0TBD7_ALLM3</name>
<dbReference type="InterPro" id="IPR036249">
    <property type="entry name" value="Thioredoxin-like_sf"/>
</dbReference>
<dbReference type="GO" id="GO:0003735">
    <property type="term" value="F:structural constituent of ribosome"/>
    <property type="evidence" value="ECO:0007669"/>
    <property type="project" value="InterPro"/>
</dbReference>
<dbReference type="SMART" id="SM00916">
    <property type="entry name" value="L51_S25_CI-B8"/>
    <property type="match status" value="1"/>
</dbReference>
<evidence type="ECO:0000313" key="8">
    <source>
        <dbReference type="EMBL" id="KNE72010.1"/>
    </source>
</evidence>
<dbReference type="Gene3D" id="3.40.30.10">
    <property type="entry name" value="Glutaredoxin"/>
    <property type="match status" value="1"/>
</dbReference>
<gene>
    <name evidence="8" type="ORF">AMAG_15951</name>
</gene>
<dbReference type="Proteomes" id="UP000054350">
    <property type="component" value="Unassembled WGS sequence"/>
</dbReference>
<dbReference type="InterPro" id="IPR039927">
    <property type="entry name" value="Ribosomal_mL43"/>
</dbReference>
<dbReference type="VEuPathDB" id="FungiDB:AMAG_15951"/>
<evidence type="ECO:0000256" key="4">
    <source>
        <dbReference type="ARBA" id="ARBA00023128"/>
    </source>
</evidence>
<dbReference type="EMBL" id="GG745376">
    <property type="protein sequence ID" value="KNE72010.1"/>
    <property type="molecule type" value="Genomic_DNA"/>
</dbReference>
<evidence type="ECO:0000256" key="6">
    <source>
        <dbReference type="ARBA" id="ARBA00035188"/>
    </source>
</evidence>
<dbReference type="PANTHER" id="PTHR21396:SF2">
    <property type="entry name" value="LARGE RIBOSOMAL SUBUNIT PROTEIN ML43"/>
    <property type="match status" value="1"/>
</dbReference>
<dbReference type="PANTHER" id="PTHR21396">
    <property type="entry name" value="39S RIBOSOMAL PROTEIN L43"/>
    <property type="match status" value="1"/>
</dbReference>
<accession>A0A0L0TBD7</accession>